<dbReference type="InterPro" id="IPR029052">
    <property type="entry name" value="Metallo-depent_PP-like"/>
</dbReference>
<dbReference type="SUPFAM" id="SSF56300">
    <property type="entry name" value="Metallo-dependent phosphatases"/>
    <property type="match status" value="1"/>
</dbReference>
<dbReference type="Pfam" id="PF00149">
    <property type="entry name" value="Metallophos"/>
    <property type="match status" value="1"/>
</dbReference>
<keyword evidence="2" id="KW-0378">Hydrolase</keyword>
<proteinExistence type="predicted"/>
<protein>
    <submittedName>
        <fullName evidence="4">Metallophosphoesterase</fullName>
    </submittedName>
</protein>
<dbReference type="InterPro" id="IPR051158">
    <property type="entry name" value="Metallophosphoesterase_sf"/>
</dbReference>
<comment type="caution">
    <text evidence="4">The sequence shown here is derived from an EMBL/GenBank/DDBJ whole genome shotgun (WGS) entry which is preliminary data.</text>
</comment>
<name>A0ABW5D529_9BACT</name>
<dbReference type="PANTHER" id="PTHR31302">
    <property type="entry name" value="TRANSMEMBRANE PROTEIN WITH METALLOPHOSPHOESTERASE DOMAIN-RELATED"/>
    <property type="match status" value="1"/>
</dbReference>
<dbReference type="PANTHER" id="PTHR31302:SF31">
    <property type="entry name" value="PHOSPHODIESTERASE YAEI"/>
    <property type="match status" value="1"/>
</dbReference>
<evidence type="ECO:0000313" key="4">
    <source>
        <dbReference type="EMBL" id="MFD2255423.1"/>
    </source>
</evidence>
<evidence type="ECO:0000256" key="1">
    <source>
        <dbReference type="ARBA" id="ARBA00022723"/>
    </source>
</evidence>
<feature type="domain" description="Calcineurin-like phosphoesterase" evidence="3">
    <location>
        <begin position="58"/>
        <end position="222"/>
    </location>
</feature>
<keyword evidence="1" id="KW-0479">Metal-binding</keyword>
<keyword evidence="5" id="KW-1185">Reference proteome</keyword>
<evidence type="ECO:0000313" key="5">
    <source>
        <dbReference type="Proteomes" id="UP001597375"/>
    </source>
</evidence>
<evidence type="ECO:0000256" key="2">
    <source>
        <dbReference type="ARBA" id="ARBA00022801"/>
    </source>
</evidence>
<sequence>MKRKLFTRRRLLQLGIGAVAAGGATLGHTFFVEPFWLEIVERKLPVKRLPENLKGRTLVQISDIHASGRVSGEFLLESFKKVSEMKPDIVVYTGDFVTLDEETERQMERIFPHLPVGSMGTAAILGNHDYGVNWQEEAWARKIISALEARNIPVLRNQVLEIAGLQIVGIDDVWAGKFQPEKAFAEMEKSRAAIVLSHNPDTVDTDGWGDYSGWILSGHTHGGQCKPPFLPPPLLPVLNRRYTAGHIPLNDGRDLYINRALGYLHQVRFNVRPEVTVFELC</sequence>
<dbReference type="Gene3D" id="3.60.21.10">
    <property type="match status" value="1"/>
</dbReference>
<dbReference type="RefSeq" id="WP_386818082.1">
    <property type="nucleotide sequence ID" value="NZ_JBHUIT010000002.1"/>
</dbReference>
<evidence type="ECO:0000259" key="3">
    <source>
        <dbReference type="Pfam" id="PF00149"/>
    </source>
</evidence>
<dbReference type="Proteomes" id="UP001597375">
    <property type="component" value="Unassembled WGS sequence"/>
</dbReference>
<gene>
    <name evidence="4" type="ORF">ACFSSA_01935</name>
</gene>
<organism evidence="4 5">
    <name type="scientific">Luteolibacter algae</name>
    <dbReference type="NCBI Taxonomy" id="454151"/>
    <lineage>
        <taxon>Bacteria</taxon>
        <taxon>Pseudomonadati</taxon>
        <taxon>Verrucomicrobiota</taxon>
        <taxon>Verrucomicrobiia</taxon>
        <taxon>Verrucomicrobiales</taxon>
        <taxon>Verrucomicrobiaceae</taxon>
        <taxon>Luteolibacter</taxon>
    </lineage>
</organism>
<dbReference type="EMBL" id="JBHUIT010000002">
    <property type="protein sequence ID" value="MFD2255423.1"/>
    <property type="molecule type" value="Genomic_DNA"/>
</dbReference>
<accession>A0ABW5D529</accession>
<dbReference type="InterPro" id="IPR004843">
    <property type="entry name" value="Calcineurin-like_PHP"/>
</dbReference>
<reference evidence="5" key="1">
    <citation type="journal article" date="2019" name="Int. J. Syst. Evol. Microbiol.">
        <title>The Global Catalogue of Microorganisms (GCM) 10K type strain sequencing project: providing services to taxonomists for standard genome sequencing and annotation.</title>
        <authorList>
            <consortium name="The Broad Institute Genomics Platform"/>
            <consortium name="The Broad Institute Genome Sequencing Center for Infectious Disease"/>
            <person name="Wu L."/>
            <person name="Ma J."/>
        </authorList>
    </citation>
    <scope>NUCLEOTIDE SEQUENCE [LARGE SCALE GENOMIC DNA]</scope>
    <source>
        <strain evidence="5">CGMCC 4.7106</strain>
    </source>
</reference>